<dbReference type="PROSITE" id="PS50943">
    <property type="entry name" value="HTH_CROC1"/>
    <property type="match status" value="1"/>
</dbReference>
<dbReference type="EMBL" id="KZ155800">
    <property type="protein sequence ID" value="OUS44812.1"/>
    <property type="molecule type" value="Genomic_DNA"/>
</dbReference>
<feature type="domain" description="HTH cro/C1-type" evidence="6">
    <location>
        <begin position="1986"/>
        <end position="2040"/>
    </location>
</feature>
<feature type="transmembrane region" description="Helical" evidence="5">
    <location>
        <begin position="655"/>
        <end position="675"/>
    </location>
</feature>
<feature type="transmembrane region" description="Helical" evidence="5">
    <location>
        <begin position="631"/>
        <end position="648"/>
    </location>
</feature>
<dbReference type="InterPro" id="IPR000184">
    <property type="entry name" value="Bac_surfAg_D15"/>
</dbReference>
<comment type="subcellular location">
    <subcellularLocation>
        <location evidence="1">Membrane</location>
        <topology evidence="1">Single-pass membrane protein</topology>
    </subcellularLocation>
</comment>
<dbReference type="InterPro" id="IPR001387">
    <property type="entry name" value="Cro/C1-type_HTH"/>
</dbReference>
<reference evidence="7" key="1">
    <citation type="submission" date="2017-04" db="EMBL/GenBank/DDBJ databases">
        <title>Population genomics of picophytoplankton unveils novel chromosome hypervariability.</title>
        <authorList>
            <consortium name="DOE Joint Genome Institute"/>
            <person name="Blanc-Mathieu R."/>
            <person name="Krasovec M."/>
            <person name="Hebrard M."/>
            <person name="Yau S."/>
            <person name="Desgranges E."/>
            <person name="Martin J."/>
            <person name="Schackwitz W."/>
            <person name="Kuo A."/>
            <person name="Salin G."/>
            <person name="Donnadieu C."/>
            <person name="Desdevises Y."/>
            <person name="Sanchez-Ferandin S."/>
            <person name="Moreau H."/>
            <person name="Rivals E."/>
            <person name="Grigoriev I.V."/>
            <person name="Grimsley N."/>
            <person name="Eyre-Walker A."/>
            <person name="Piganeau G."/>
        </authorList>
    </citation>
    <scope>NUCLEOTIDE SEQUENCE [LARGE SCALE GENOMIC DNA]</scope>
    <source>
        <strain evidence="7">RCC 1115</strain>
    </source>
</reference>
<dbReference type="SUPFAM" id="SSF47413">
    <property type="entry name" value="lambda repressor-like DNA-binding domains"/>
    <property type="match status" value="1"/>
</dbReference>
<evidence type="ECO:0000256" key="4">
    <source>
        <dbReference type="ARBA" id="ARBA00023136"/>
    </source>
</evidence>
<dbReference type="CDD" id="cd00093">
    <property type="entry name" value="HTH_XRE"/>
    <property type="match status" value="1"/>
</dbReference>
<keyword evidence="3 5" id="KW-1133">Transmembrane helix</keyword>
<protein>
    <recommendedName>
        <fullName evidence="6">HTH cro/C1-type domain-containing protein</fullName>
    </recommendedName>
</protein>
<evidence type="ECO:0000313" key="7">
    <source>
        <dbReference type="EMBL" id="OUS44812.1"/>
    </source>
</evidence>
<dbReference type="PANTHER" id="PTHR36985:SF1">
    <property type="entry name" value="TRANSLOCATION AND ASSEMBLY MODULE SUBUNIT TAMB"/>
    <property type="match status" value="1"/>
</dbReference>
<dbReference type="PANTHER" id="PTHR36985">
    <property type="entry name" value="TRANSLOCATION AND ASSEMBLY MODULE SUBUNIT TAMB"/>
    <property type="match status" value="1"/>
</dbReference>
<organism evidence="7">
    <name type="scientific">Ostreococcus tauri</name>
    <name type="common">Marine green alga</name>
    <dbReference type="NCBI Taxonomy" id="70448"/>
    <lineage>
        <taxon>Eukaryota</taxon>
        <taxon>Viridiplantae</taxon>
        <taxon>Chlorophyta</taxon>
        <taxon>Mamiellophyceae</taxon>
        <taxon>Mamiellales</taxon>
        <taxon>Bathycoccaceae</taxon>
        <taxon>Ostreococcus</taxon>
    </lineage>
</organism>
<dbReference type="Pfam" id="PF04357">
    <property type="entry name" value="TamB"/>
    <property type="match status" value="1"/>
</dbReference>
<sequence length="2061" mass="218345">MDQGRHTEHEKDIGDVGTNDIANRYADGAFIYRAQTGHKFRNRRTETDQSEAYDQIEHRMVNRAERPAESRALPFGRTAVCCLALSLIPACAYLPFTGNDETQASDTTTIPVTIEGLPRNLESGARDAVEIRAGAPTSLLDVRRRATQAAGALEEYLASEGYFTAIVSPDLVEDMDTRPRLDVDLGDRFTIASVALSGVDDLPADVSNQIDAVTDELGIGTWAVTEDIETLEKQLVSQLRDSGYAFAESEGIDALASRADKTLELTYKLVPGPRVKLGELVVPDSLKTKDSAINILRNWQSGDYYARRRWKPCERADGLHPVELQLSEGKRRSVGAGVSVSTSDGVGTTASWERRNLTGIGDTLGVDAQIATRTSELTLSYERPNIGRYGRNFSAETGVRAEETDAYDLQGASVSASLSQPFNEQFTLSAGTTLDATRSTDYELRAQGEDDYVEQVTLSFPLGATYNTVKAPLDPQAGNRVSLGVEPGISFGDGEASYTRITSSASTYRKISDRLVAAVRAEAGTFLGDEGVPVDRKFFAGGGGSVRGFEYQSLSPTDSDGNIIGGDAMFAASLELRWRKSERWGYVAFVDSGYAADSIDEAFGEMRTSFGLGVRFYPGFGPVRPGSNLCFHRTIFLMAALTSLLGMIRRRKWLMAILSALIALVVLLIAARLWIASDGGRAFVESQIDGREAGPLGTIQINGLSGDPLDRLGASRVTLTDSEGVWLTMENVAIAWSPARLMSKTVKLDLVSAEKIDVRRRPVLERDENENSESSSNWAVSLDQLSIAELLLQEGVAGPRAAFDIDGQFRLPKSRTFDLSLTALPLEGVGDRVDATLKRTASGAYRLDAEVDAPAGGTLATLSNLPDGDSASLSARASGTLDDGDGFAQLKISGATVAELTGKITAGGLLASADINASRLPISEQLRTLIGPSAALKLDGDIEKASIPFEFSGTLASGSISANGVYRSRQRDFDGPINLDVTFSGLKELVNLDADLVFSGSLTDPREAPGLTGNAALCANAGADLPFKKVEGPVEIVSTGRYVNFKGSLTGTGIMASNATGRRIAGQSPKVDVAGDYNRDTGVVTLDPSTARLAKGRIAASGAISIREKTLDVQARLQQVSGLLSSAPDLSTTGSLAVTGPFAAPSIVADVNAHGINEMNATAAKAFGNIARLRATVQKTDSSYRVRTARIDGDNVNLSLSGTYAPGGAANLSGQFTQSDAIPISGSAIDLSSGIFQLSGPRGVDAISLASSGGAFSRGSIAISDLQTSVDLRRSGDGWAGPVALQGIAGDHPVEITSMASWSDGVFALRDIQSDYETAQLSGSLLYGGERGLDLKLNIVGDRFDLGSRHVGAFDVKLSVDRAPDEDMSITASGQVQNVWLSPSLRFDSVDGQIRNAPEGYNFAIQVEREHTARPTSLNILGEADFGAEYPSGQIELDGTLLGEAVRSVQPVSWRLGETPSVEANIAIFGGNIEARIAERTRTPRMTLTVDSVDLAPVLASAGIATRRVMVNGNGDFLLFGANPEGQFDMNVEGPLPGLERALAIDLAGRLRNGALIVDGAGDYGDLRLAGSATLPVAANPDGIAHLDMERPVQGTANLQGDLSDLRSLALAYGHDIGGVIDASADLTGTLTTPAFSAEAKLTDGIYEFGQQASGSGKGADGGTVSVSGTLSADDTKLTTDFADLLVYNRDGDSLRVDGKVNLAGGADKRTASGNVDVRSARFNLDNLPSSKAQAIDVRWKEDGDASDGQSALRHSLALDMQITADRRVFIDGRGLESEWGADLKLTGTAADPRLNGIATMRRGTLDLAGRPFIFDSGNVYFDGPLRRARLEVEADRTVNGFEANVALTGTPTSPTIELTSSPDLPEDEILSRLLFGRSSVDLSALEAAQLANSIARLSGNSSGFDPTSGLQSALGVDRLSFGTNDEGSAQVGVGQYIADDVYLELNSAGAAGSSVEVEWEPRPQVMKQSTSRAPTAVDQMVGEKIRKLRLDRNLTLAELGSELGISHQQLQKYETGTNRLSAGMLANVAEVLRVSIASLFEDENADDDKDADPSAKSAFR</sequence>
<evidence type="ECO:0000256" key="3">
    <source>
        <dbReference type="ARBA" id="ARBA00022989"/>
    </source>
</evidence>
<evidence type="ECO:0000256" key="5">
    <source>
        <dbReference type="SAM" id="Phobius"/>
    </source>
</evidence>
<dbReference type="GO" id="GO:0019867">
    <property type="term" value="C:outer membrane"/>
    <property type="evidence" value="ECO:0007669"/>
    <property type="project" value="InterPro"/>
</dbReference>
<dbReference type="SMART" id="SM00530">
    <property type="entry name" value="HTH_XRE"/>
    <property type="match status" value="1"/>
</dbReference>
<dbReference type="GO" id="GO:0003677">
    <property type="term" value="F:DNA binding"/>
    <property type="evidence" value="ECO:0007669"/>
    <property type="project" value="InterPro"/>
</dbReference>
<name>A0A1Y5ICC3_OSTTA</name>
<evidence type="ECO:0000256" key="1">
    <source>
        <dbReference type="ARBA" id="ARBA00004167"/>
    </source>
</evidence>
<dbReference type="InterPro" id="IPR010982">
    <property type="entry name" value="Lambda_DNA-bd_dom_sf"/>
</dbReference>
<dbReference type="Gene3D" id="2.40.160.50">
    <property type="entry name" value="membrane protein fhac: a member of the omp85/tpsb transporter family"/>
    <property type="match status" value="1"/>
</dbReference>
<dbReference type="Pfam" id="PF01381">
    <property type="entry name" value="HTH_3"/>
    <property type="match status" value="1"/>
</dbReference>
<dbReference type="Proteomes" id="UP000195557">
    <property type="component" value="Unassembled WGS sequence"/>
</dbReference>
<proteinExistence type="predicted"/>
<dbReference type="Gene3D" id="1.10.260.40">
    <property type="entry name" value="lambda repressor-like DNA-binding domains"/>
    <property type="match status" value="1"/>
</dbReference>
<dbReference type="GO" id="GO:0005886">
    <property type="term" value="C:plasma membrane"/>
    <property type="evidence" value="ECO:0007669"/>
    <property type="project" value="InterPro"/>
</dbReference>
<evidence type="ECO:0000259" key="6">
    <source>
        <dbReference type="PROSITE" id="PS50943"/>
    </source>
</evidence>
<keyword evidence="4 5" id="KW-0472">Membrane</keyword>
<evidence type="ECO:0000256" key="2">
    <source>
        <dbReference type="ARBA" id="ARBA00022692"/>
    </source>
</evidence>
<keyword evidence="2 5" id="KW-0812">Transmembrane</keyword>
<dbReference type="Pfam" id="PF01103">
    <property type="entry name" value="Omp85"/>
    <property type="match status" value="1"/>
</dbReference>
<dbReference type="GO" id="GO:0009306">
    <property type="term" value="P:protein secretion"/>
    <property type="evidence" value="ECO:0007669"/>
    <property type="project" value="InterPro"/>
</dbReference>
<dbReference type="InterPro" id="IPR007452">
    <property type="entry name" value="TamB_C"/>
</dbReference>
<accession>A0A1Y5ICC3</accession>
<gene>
    <name evidence="7" type="ORF">BE221DRAFT_148441</name>
</gene>